<dbReference type="AlphaFoldDB" id="A0AAE9Z6C6"/>
<dbReference type="Proteomes" id="UP000032352">
    <property type="component" value="Chromosome"/>
</dbReference>
<dbReference type="PANTHER" id="PTHR30572:SF18">
    <property type="entry name" value="ABC-TYPE MACROLIDE FAMILY EXPORT SYSTEM PERMEASE COMPONENT 2"/>
    <property type="match status" value="1"/>
</dbReference>
<reference evidence="9 10" key="1">
    <citation type="journal article" date="2015" name="Genome Announc.">
        <title>Draft Genome Sequences of Marine Isolates of Thalassomonas viridans and Thalassomonas actiniarum.</title>
        <authorList>
            <person name="Olonade I."/>
            <person name="van Zyl L.J."/>
            <person name="Trindade M."/>
        </authorList>
    </citation>
    <scope>NUCLEOTIDE SEQUENCE [LARGE SCALE GENOMIC DNA]</scope>
    <source>
        <strain evidence="9 10">XOM25</strain>
    </source>
</reference>
<feature type="transmembrane region" description="Helical" evidence="6">
    <location>
        <begin position="20"/>
        <end position="44"/>
    </location>
</feature>
<evidence type="ECO:0000259" key="8">
    <source>
        <dbReference type="Pfam" id="PF12704"/>
    </source>
</evidence>
<dbReference type="InterPro" id="IPR025857">
    <property type="entry name" value="MacB_PCD"/>
</dbReference>
<evidence type="ECO:0000313" key="9">
    <source>
        <dbReference type="EMBL" id="WDE06860.1"/>
    </source>
</evidence>
<feature type="transmembrane region" description="Helical" evidence="6">
    <location>
        <begin position="355"/>
        <end position="381"/>
    </location>
</feature>
<evidence type="ECO:0000256" key="1">
    <source>
        <dbReference type="ARBA" id="ARBA00004651"/>
    </source>
</evidence>
<dbReference type="PANTHER" id="PTHR30572">
    <property type="entry name" value="MEMBRANE COMPONENT OF TRANSPORTER-RELATED"/>
    <property type="match status" value="1"/>
</dbReference>
<sequence length="437" mass="49499">MFFYYLRLARISILRHWGLSLLMVTAIGLGIGAAMTTVTVNYLMSADPIPNKSHKLHTIQLDNWDEHKPFKEGLEPPPFLTYRDAKNLIDARQAFRQTMHTAAKAVIEPLTEEDLPLYVTVRANTADFFTMFEVPFVYGAPWERATDNTHDLVVVLSEKINERLFAGKDSVGESIKINGELYKVVGVIADWQPKPRLYHVDKVKAFDDTEDIFVPFTSVTREKIIFDDNSYCWAPTSDSWQDYLDSECVWVHFWVELNSPEEKQGYQDFLDGYVEQQRLYGRFKRPDDNRVNTLQEWFKAREVVNKDNNMLMAMAFLFLGVCLLNTIGLLLAKFLGKAPEIGLRQALGASKRTLFYQYMVEAGCIGVAGGVLGLVFAYLGLQGIELLYGAKMQALVTLDGKLMVFAILLSVSATLLAGLYPTWRACNLAPANQLKSQ</sequence>
<evidence type="ECO:0000259" key="7">
    <source>
        <dbReference type="Pfam" id="PF02687"/>
    </source>
</evidence>
<accession>A0AAE9Z6C6</accession>
<keyword evidence="4 6" id="KW-1133">Transmembrane helix</keyword>
<feature type="transmembrane region" description="Helical" evidence="6">
    <location>
        <begin position="402"/>
        <end position="423"/>
    </location>
</feature>
<keyword evidence="3 6" id="KW-0812">Transmembrane</keyword>
<dbReference type="Pfam" id="PF12704">
    <property type="entry name" value="MacB_PCD"/>
    <property type="match status" value="1"/>
</dbReference>
<evidence type="ECO:0000256" key="6">
    <source>
        <dbReference type="SAM" id="Phobius"/>
    </source>
</evidence>
<dbReference type="Pfam" id="PF02687">
    <property type="entry name" value="FtsX"/>
    <property type="match status" value="1"/>
</dbReference>
<dbReference type="RefSeq" id="WP_044842095.1">
    <property type="nucleotide sequence ID" value="NZ_CP059733.1"/>
</dbReference>
<evidence type="ECO:0000256" key="5">
    <source>
        <dbReference type="ARBA" id="ARBA00023136"/>
    </source>
</evidence>
<evidence type="ECO:0000313" key="10">
    <source>
        <dbReference type="Proteomes" id="UP000032352"/>
    </source>
</evidence>
<name>A0AAE9Z6C6_9GAMM</name>
<evidence type="ECO:0000256" key="4">
    <source>
        <dbReference type="ARBA" id="ARBA00022989"/>
    </source>
</evidence>
<proteinExistence type="predicted"/>
<feature type="domain" description="ABC3 transporter permease C-terminal" evidence="7">
    <location>
        <begin position="313"/>
        <end position="429"/>
    </location>
</feature>
<reference evidence="9 10" key="2">
    <citation type="journal article" date="2022" name="Mar. Drugs">
        <title>Bioassay-Guided Fractionation Leads to the Detection of Cholic Acid Generated by the Rare Thalassomonas sp.</title>
        <authorList>
            <person name="Pheiffer F."/>
            <person name="Schneider Y.K."/>
            <person name="Hansen E.H."/>
            <person name="Andersen J.H."/>
            <person name="Isaksson J."/>
            <person name="Busche T."/>
            <person name="R C."/>
            <person name="Kalinowski J."/>
            <person name="Zyl L.V."/>
            <person name="Trindade M."/>
        </authorList>
    </citation>
    <scope>NUCLEOTIDE SEQUENCE [LARGE SCALE GENOMIC DNA]</scope>
    <source>
        <strain evidence="9 10">XOM25</strain>
    </source>
</reference>
<protein>
    <submittedName>
        <fullName evidence="9">ABC transporter permease</fullName>
    </submittedName>
</protein>
<comment type="subcellular location">
    <subcellularLocation>
        <location evidence="1">Cell membrane</location>
        <topology evidence="1">Multi-pass membrane protein</topology>
    </subcellularLocation>
</comment>
<keyword evidence="5 6" id="KW-0472">Membrane</keyword>
<feature type="transmembrane region" description="Helical" evidence="6">
    <location>
        <begin position="311"/>
        <end position="335"/>
    </location>
</feature>
<keyword evidence="2" id="KW-1003">Cell membrane</keyword>
<gene>
    <name evidence="9" type="ORF">SG34_008160</name>
</gene>
<dbReference type="InterPro" id="IPR050250">
    <property type="entry name" value="Macrolide_Exporter_MacB"/>
</dbReference>
<dbReference type="GO" id="GO:0005886">
    <property type="term" value="C:plasma membrane"/>
    <property type="evidence" value="ECO:0007669"/>
    <property type="project" value="UniProtKB-SubCell"/>
</dbReference>
<keyword evidence="10" id="KW-1185">Reference proteome</keyword>
<dbReference type="EMBL" id="CP059733">
    <property type="protein sequence ID" value="WDE06860.1"/>
    <property type="molecule type" value="Genomic_DNA"/>
</dbReference>
<evidence type="ECO:0000256" key="2">
    <source>
        <dbReference type="ARBA" id="ARBA00022475"/>
    </source>
</evidence>
<evidence type="ECO:0000256" key="3">
    <source>
        <dbReference type="ARBA" id="ARBA00022692"/>
    </source>
</evidence>
<feature type="domain" description="MacB-like periplasmic core" evidence="8">
    <location>
        <begin position="20"/>
        <end position="223"/>
    </location>
</feature>
<dbReference type="KEGG" id="tvd:SG34_008160"/>
<dbReference type="InterPro" id="IPR003838">
    <property type="entry name" value="ABC3_permease_C"/>
</dbReference>
<organism evidence="9 10">
    <name type="scientific">Thalassomonas viridans</name>
    <dbReference type="NCBI Taxonomy" id="137584"/>
    <lineage>
        <taxon>Bacteria</taxon>
        <taxon>Pseudomonadati</taxon>
        <taxon>Pseudomonadota</taxon>
        <taxon>Gammaproteobacteria</taxon>
        <taxon>Alteromonadales</taxon>
        <taxon>Colwelliaceae</taxon>
        <taxon>Thalassomonas</taxon>
    </lineage>
</organism>
<dbReference type="GO" id="GO:0022857">
    <property type="term" value="F:transmembrane transporter activity"/>
    <property type="evidence" value="ECO:0007669"/>
    <property type="project" value="TreeGrafter"/>
</dbReference>